<evidence type="ECO:0000313" key="3">
    <source>
        <dbReference type="Proteomes" id="UP001589575"/>
    </source>
</evidence>
<sequence length="57" mass="5579">MTNSSLGTGGTGASTATRTAVSRWNHPPSDSTQAVSRPGCMSVTPPAPGVRPAPAGS</sequence>
<reference evidence="2 3" key="1">
    <citation type="submission" date="2024-09" db="EMBL/GenBank/DDBJ databases">
        <authorList>
            <person name="Sun Q."/>
            <person name="Mori K."/>
        </authorList>
    </citation>
    <scope>NUCLEOTIDE SEQUENCE [LARGE SCALE GENOMIC DNA]</scope>
    <source>
        <strain evidence="2 3">CCM 7609</strain>
    </source>
</reference>
<feature type="compositionally biased region" description="Low complexity" evidence="1">
    <location>
        <begin position="13"/>
        <end position="22"/>
    </location>
</feature>
<name>A0ABV5G4E5_9MICC</name>
<gene>
    <name evidence="2" type="ORF">ACFFX0_22330</name>
</gene>
<accession>A0ABV5G4E5</accession>
<dbReference type="Proteomes" id="UP001589575">
    <property type="component" value="Unassembled WGS sequence"/>
</dbReference>
<keyword evidence="3" id="KW-1185">Reference proteome</keyword>
<comment type="caution">
    <text evidence="2">The sequence shown here is derived from an EMBL/GenBank/DDBJ whole genome shotgun (WGS) entry which is preliminary data.</text>
</comment>
<proteinExistence type="predicted"/>
<evidence type="ECO:0000313" key="2">
    <source>
        <dbReference type="EMBL" id="MFB9073791.1"/>
    </source>
</evidence>
<evidence type="ECO:0000256" key="1">
    <source>
        <dbReference type="SAM" id="MobiDB-lite"/>
    </source>
</evidence>
<protein>
    <submittedName>
        <fullName evidence="2">Uncharacterized protein</fullName>
    </submittedName>
</protein>
<organism evidence="2 3">
    <name type="scientific">Citricoccus parietis</name>
    <dbReference type="NCBI Taxonomy" id="592307"/>
    <lineage>
        <taxon>Bacteria</taxon>
        <taxon>Bacillati</taxon>
        <taxon>Actinomycetota</taxon>
        <taxon>Actinomycetes</taxon>
        <taxon>Micrococcales</taxon>
        <taxon>Micrococcaceae</taxon>
        <taxon>Citricoccus</taxon>
    </lineage>
</organism>
<dbReference type="EMBL" id="JBHMFI010000001">
    <property type="protein sequence ID" value="MFB9073791.1"/>
    <property type="molecule type" value="Genomic_DNA"/>
</dbReference>
<feature type="region of interest" description="Disordered" evidence="1">
    <location>
        <begin position="1"/>
        <end position="57"/>
    </location>
</feature>